<protein>
    <submittedName>
        <fullName evidence="2">Uncharacterized protein</fullName>
    </submittedName>
</protein>
<name>A0ABP0N2A6_9DINO</name>
<evidence type="ECO:0000313" key="2">
    <source>
        <dbReference type="EMBL" id="CAK9057734.1"/>
    </source>
</evidence>
<sequence>GGLSLSSPITRLLAEQIGKGRPASLLQKFASAAVEEAGALNVSASTRKAAQIGAGGKHLSHAEDTLHRALSKSGEAIVKCPISYVVVPVVDMSIQRRTVRKPKRGNHRKFRAVPKPKGRPKKKGCPEPVIVYKKWPVFAPHKMLSALHDAGALHLVKGDMDWLWFWEGAKREPWGMTHPVHQLPDAAKAASAGIMLHGDEGQGKSSKSVLVISWSAMGIGGKTSQCRFPFAVMRACNYAYKDGHNITLEALQNELVRSLNRCISENPCPLNLVYVAGKGDWKWKREWLQESRHYGKAAKTSAGEGLICRRCFAGSAGKPWLDIQHERFNNAADLRDAAQTSCGQNIPLRRLCGWDQSMEVPDLLHTVWTGVAKDAVGSLMMDLAEFGPAFIQFETWDERLQAVTLSARDWCRQHRLTPSLIDDFSLVKLSVSAISLDYPSGPSHGFTNRILSVRRLVWRSFTTRRCAPGRCIISARCWTAANSS</sequence>
<keyword evidence="3" id="KW-1185">Reference proteome</keyword>
<evidence type="ECO:0000256" key="1">
    <source>
        <dbReference type="SAM" id="MobiDB-lite"/>
    </source>
</evidence>
<evidence type="ECO:0000313" key="3">
    <source>
        <dbReference type="Proteomes" id="UP001642484"/>
    </source>
</evidence>
<dbReference type="EMBL" id="CAXAMN010021302">
    <property type="protein sequence ID" value="CAK9057734.1"/>
    <property type="molecule type" value="Genomic_DNA"/>
</dbReference>
<feature type="non-terminal residue" evidence="2">
    <location>
        <position position="1"/>
    </location>
</feature>
<reference evidence="2 3" key="1">
    <citation type="submission" date="2024-02" db="EMBL/GenBank/DDBJ databases">
        <authorList>
            <person name="Chen Y."/>
            <person name="Shah S."/>
            <person name="Dougan E. K."/>
            <person name="Thang M."/>
            <person name="Chan C."/>
        </authorList>
    </citation>
    <scope>NUCLEOTIDE SEQUENCE [LARGE SCALE GENOMIC DNA]</scope>
</reference>
<proteinExistence type="predicted"/>
<comment type="caution">
    <text evidence="2">The sequence shown here is derived from an EMBL/GenBank/DDBJ whole genome shotgun (WGS) entry which is preliminary data.</text>
</comment>
<feature type="region of interest" description="Disordered" evidence="1">
    <location>
        <begin position="100"/>
        <end position="125"/>
    </location>
</feature>
<organism evidence="2 3">
    <name type="scientific">Durusdinium trenchii</name>
    <dbReference type="NCBI Taxonomy" id="1381693"/>
    <lineage>
        <taxon>Eukaryota</taxon>
        <taxon>Sar</taxon>
        <taxon>Alveolata</taxon>
        <taxon>Dinophyceae</taxon>
        <taxon>Suessiales</taxon>
        <taxon>Symbiodiniaceae</taxon>
        <taxon>Durusdinium</taxon>
    </lineage>
</organism>
<gene>
    <name evidence="2" type="ORF">CCMP2556_LOCUS28462</name>
</gene>
<feature type="compositionally biased region" description="Basic residues" evidence="1">
    <location>
        <begin position="100"/>
        <end position="123"/>
    </location>
</feature>
<accession>A0ABP0N2A6</accession>
<dbReference type="Proteomes" id="UP001642484">
    <property type="component" value="Unassembled WGS sequence"/>
</dbReference>